<dbReference type="Proteomes" id="UP000238650">
    <property type="component" value="Unassembled WGS sequence"/>
</dbReference>
<evidence type="ECO:0000313" key="3">
    <source>
        <dbReference type="Proteomes" id="UP000238650"/>
    </source>
</evidence>
<dbReference type="AlphaFoldDB" id="A0A2S9QPU3"/>
<gene>
    <name evidence="2" type="ORF">B4915_05700</name>
</gene>
<name>A0A2S9QPU3_9MICO</name>
<evidence type="ECO:0000313" key="2">
    <source>
        <dbReference type="EMBL" id="PRI11607.1"/>
    </source>
</evidence>
<organism evidence="2 3">
    <name type="scientific">Leucobacter massiliensis</name>
    <dbReference type="NCBI Taxonomy" id="1686285"/>
    <lineage>
        <taxon>Bacteria</taxon>
        <taxon>Bacillati</taxon>
        <taxon>Actinomycetota</taxon>
        <taxon>Actinomycetes</taxon>
        <taxon>Micrococcales</taxon>
        <taxon>Microbacteriaceae</taxon>
        <taxon>Leucobacter</taxon>
    </lineage>
</organism>
<keyword evidence="3" id="KW-1185">Reference proteome</keyword>
<feature type="region of interest" description="Disordered" evidence="1">
    <location>
        <begin position="62"/>
        <end position="85"/>
    </location>
</feature>
<sequence>MRRAVRGEARVVLALGSPLCRRIVGFGIAAGRCRTAHPSRATALRAGAIPRDEPGIPIPSTFPARGALARRPPLSRHAAAPPSGS</sequence>
<evidence type="ECO:0000256" key="1">
    <source>
        <dbReference type="SAM" id="MobiDB-lite"/>
    </source>
</evidence>
<dbReference type="EMBL" id="MWZD01000015">
    <property type="protein sequence ID" value="PRI11607.1"/>
    <property type="molecule type" value="Genomic_DNA"/>
</dbReference>
<protein>
    <submittedName>
        <fullName evidence="2">Uncharacterized protein</fullName>
    </submittedName>
</protein>
<comment type="caution">
    <text evidence="2">The sequence shown here is derived from an EMBL/GenBank/DDBJ whole genome shotgun (WGS) entry which is preliminary data.</text>
</comment>
<reference evidence="2 3" key="1">
    <citation type="journal article" date="2017" name="New Microbes New Infect">
        <title>Genome sequence of 'Leucobacter massiliensis' sp. nov. isolated from human pharynx after travel to the 2014 Hajj.</title>
        <authorList>
            <person name="Leangapichart T."/>
            <person name="Gautret P."/>
            <person name="Nguyen T.T."/>
            <person name="Armstrong N."/>
            <person name="Rolain J.M."/>
        </authorList>
    </citation>
    <scope>NUCLEOTIDE SEQUENCE [LARGE SCALE GENOMIC DNA]</scope>
    <source>
        <strain evidence="2 3">122RC15</strain>
    </source>
</reference>
<accession>A0A2S9QPU3</accession>
<proteinExistence type="predicted"/>